<accession>A0A4Y7PU19</accession>
<dbReference type="VEuPathDB" id="FungiDB:BD410DRAFT_900764"/>
<gene>
    <name evidence="2" type="ORF">BD410DRAFT_900764</name>
</gene>
<protein>
    <submittedName>
        <fullName evidence="2">Uncharacterized protein</fullName>
    </submittedName>
</protein>
<dbReference type="AlphaFoldDB" id="A0A4Y7PU19"/>
<evidence type="ECO:0000256" key="1">
    <source>
        <dbReference type="SAM" id="MobiDB-lite"/>
    </source>
</evidence>
<evidence type="ECO:0000313" key="3">
    <source>
        <dbReference type="Proteomes" id="UP000294933"/>
    </source>
</evidence>
<evidence type="ECO:0000313" key="2">
    <source>
        <dbReference type="EMBL" id="TDL18578.1"/>
    </source>
</evidence>
<feature type="compositionally biased region" description="Polar residues" evidence="1">
    <location>
        <begin position="49"/>
        <end position="74"/>
    </location>
</feature>
<sequence>MVIAVRSRESSLTQSFRPPTLTAMKRLLRRNRPVPPLPLTDDTPVGTAPASSCANSLPNMPTSTGTLSNHQPTAAGTPRTRHSNPFAAMLQMFLGVTEEIAQEVTLASIERERHFDRIEAAIAQLREDLSTGIEHTMRKVFAEEREIEEIKAQNAHCARYCLVPLRGPNREAIPASIKFPQNSHELAVFTEDEINDLASFYQLDIPPNSPLMLRTFCILNHLGVNV</sequence>
<dbReference type="Proteomes" id="UP000294933">
    <property type="component" value="Unassembled WGS sequence"/>
</dbReference>
<organism evidence="2 3">
    <name type="scientific">Rickenella mellea</name>
    <dbReference type="NCBI Taxonomy" id="50990"/>
    <lineage>
        <taxon>Eukaryota</taxon>
        <taxon>Fungi</taxon>
        <taxon>Dikarya</taxon>
        <taxon>Basidiomycota</taxon>
        <taxon>Agaricomycotina</taxon>
        <taxon>Agaricomycetes</taxon>
        <taxon>Hymenochaetales</taxon>
        <taxon>Rickenellaceae</taxon>
        <taxon>Rickenella</taxon>
    </lineage>
</organism>
<name>A0A4Y7PU19_9AGAM</name>
<reference evidence="2 3" key="1">
    <citation type="submission" date="2018-06" db="EMBL/GenBank/DDBJ databases">
        <title>A transcriptomic atlas of mushroom development highlights an independent origin of complex multicellularity.</title>
        <authorList>
            <consortium name="DOE Joint Genome Institute"/>
            <person name="Krizsan K."/>
            <person name="Almasi E."/>
            <person name="Merenyi Z."/>
            <person name="Sahu N."/>
            <person name="Viragh M."/>
            <person name="Koszo T."/>
            <person name="Mondo S."/>
            <person name="Kiss B."/>
            <person name="Balint B."/>
            <person name="Kues U."/>
            <person name="Barry K."/>
            <person name="Hegedus J.C."/>
            <person name="Henrissat B."/>
            <person name="Johnson J."/>
            <person name="Lipzen A."/>
            <person name="Ohm R."/>
            <person name="Nagy I."/>
            <person name="Pangilinan J."/>
            <person name="Yan J."/>
            <person name="Xiong Y."/>
            <person name="Grigoriev I.V."/>
            <person name="Hibbett D.S."/>
            <person name="Nagy L.G."/>
        </authorList>
    </citation>
    <scope>NUCLEOTIDE SEQUENCE [LARGE SCALE GENOMIC DNA]</scope>
    <source>
        <strain evidence="2 3">SZMC22713</strain>
    </source>
</reference>
<keyword evidence="3" id="KW-1185">Reference proteome</keyword>
<proteinExistence type="predicted"/>
<feature type="region of interest" description="Disordered" evidence="1">
    <location>
        <begin position="27"/>
        <end position="80"/>
    </location>
</feature>
<dbReference type="EMBL" id="ML170206">
    <property type="protein sequence ID" value="TDL18578.1"/>
    <property type="molecule type" value="Genomic_DNA"/>
</dbReference>